<dbReference type="EMBL" id="EU034539">
    <property type="protein sequence ID" value="ABS76282.1"/>
    <property type="molecule type" value="Genomic_DNA"/>
</dbReference>
<dbReference type="Proteomes" id="UP000204019">
    <property type="component" value="Segment"/>
</dbReference>
<dbReference type="KEGG" id="vg:7055777"/>
<protein>
    <submittedName>
        <fullName evidence="1">ORF 2</fullName>
    </submittedName>
</protein>
<dbReference type="GeneID" id="7055777"/>
<evidence type="ECO:0000313" key="2">
    <source>
        <dbReference type="Proteomes" id="UP000204019"/>
    </source>
</evidence>
<evidence type="ECO:0000313" key="1">
    <source>
        <dbReference type="EMBL" id="ABS76282.1"/>
    </source>
</evidence>
<keyword evidence="2" id="KW-1185">Reference proteome</keyword>
<dbReference type="RefSeq" id="YP_002321512.1">
    <property type="nucleotide sequence ID" value="NC_011592.1"/>
</dbReference>
<accession>A7LLW6</accession>
<name>A7LLW6_9VIRU</name>
<sequence>MSSSTTWLTIKNSDEFRESREGLVDLYTNDRAKTLPFLIDWPKAGELTPGDVSAIHQNNLILFQLFKITERLEKLSDKVQLLEDHLRGPADLGSLEAKFAQLGKQIDTIKATSSGGKFIKAPPPGRIRVSKDPRVAIAEVQKQPHQP</sequence>
<reference evidence="1 2" key="1">
    <citation type="submission" date="2007-07" db="EMBL/GenBank/DDBJ databases">
        <title>Sequencing and molecular analysis of the viral genome of Bougainvillea spectabilis chlorotic vein-banding virus from Bougainvillea spectabilis.</title>
        <authorList>
            <person name="Wang H.L."/>
            <person name="Chuang W.H."/>
            <person name="Wang I.C."/>
        </authorList>
    </citation>
    <scope>NUCLEOTIDE SEQUENCE [LARGE SCALE GENOMIC DNA]</scope>
</reference>
<proteinExistence type="predicted"/>
<organism evidence="1 2">
    <name type="scientific">Bougainvillea chlorotic vein banding virus</name>
    <dbReference type="NCBI Taxonomy" id="263892"/>
    <lineage>
        <taxon>Viruses</taxon>
        <taxon>Riboviria</taxon>
        <taxon>Pararnavirae</taxon>
        <taxon>Artverviricota</taxon>
        <taxon>Revtraviricetes</taxon>
        <taxon>Ortervirales</taxon>
        <taxon>Caulimoviridae</taxon>
        <taxon>Badnavirus</taxon>
        <taxon>Badnavirus venabougainvilleae</taxon>
    </lineage>
</organism>